<proteinExistence type="predicted"/>
<reference evidence="1" key="1">
    <citation type="submission" date="2022-07" db="EMBL/GenBank/DDBJ databases">
        <title>Genome Sequence of Agrocybe chaxingu.</title>
        <authorList>
            <person name="Buettner E."/>
        </authorList>
    </citation>
    <scope>NUCLEOTIDE SEQUENCE</scope>
    <source>
        <strain evidence="1">MP-N11</strain>
    </source>
</reference>
<comment type="caution">
    <text evidence="1">The sequence shown here is derived from an EMBL/GenBank/DDBJ whole genome shotgun (WGS) entry which is preliminary data.</text>
</comment>
<keyword evidence="2" id="KW-1185">Reference proteome</keyword>
<sequence>MLKSLRIHPRPGPLSDNDDLTFNTGADANSILHPKNVFLSRISPNSVGIAWNHVVRADIGGITAFDYLSLLATSPKLISLRICALKDNEGQGTQSFGPHPVTHSALEILNLTTIAQNIDALLNHITLPSLQKLVANSLTTGLTSMIARSAPPLTDLTIGNAESSGEVISLLKMMPNLNDLRLLDTQIGTWFFQYLASTSTFSTSPSEDEDERFLPNLSSLKIRGQLTLLWSYVEDLFGLIPKLNGQDVDGQMQIRRPLTKLSIEIKPVVPMVVGYYKTEVVDEETLRQLRTAGISLEIYDYQGNFLTGTNGGESGKEGQR</sequence>
<dbReference type="OrthoDB" id="10503154at2759"/>
<evidence type="ECO:0000313" key="1">
    <source>
        <dbReference type="EMBL" id="KAJ3501388.1"/>
    </source>
</evidence>
<dbReference type="AlphaFoldDB" id="A0A9W8JT79"/>
<dbReference type="Gene3D" id="3.80.10.10">
    <property type="entry name" value="Ribonuclease Inhibitor"/>
    <property type="match status" value="1"/>
</dbReference>
<dbReference type="Proteomes" id="UP001148786">
    <property type="component" value="Unassembled WGS sequence"/>
</dbReference>
<evidence type="ECO:0008006" key="3">
    <source>
        <dbReference type="Google" id="ProtNLM"/>
    </source>
</evidence>
<accession>A0A9W8JT79</accession>
<protein>
    <recommendedName>
        <fullName evidence="3">RNI-like protein</fullName>
    </recommendedName>
</protein>
<gene>
    <name evidence="1" type="ORF">NLJ89_g9360</name>
</gene>
<dbReference type="EMBL" id="JANKHO010001444">
    <property type="protein sequence ID" value="KAJ3501388.1"/>
    <property type="molecule type" value="Genomic_DNA"/>
</dbReference>
<dbReference type="InterPro" id="IPR032675">
    <property type="entry name" value="LRR_dom_sf"/>
</dbReference>
<organism evidence="1 2">
    <name type="scientific">Agrocybe chaxingu</name>
    <dbReference type="NCBI Taxonomy" id="84603"/>
    <lineage>
        <taxon>Eukaryota</taxon>
        <taxon>Fungi</taxon>
        <taxon>Dikarya</taxon>
        <taxon>Basidiomycota</taxon>
        <taxon>Agaricomycotina</taxon>
        <taxon>Agaricomycetes</taxon>
        <taxon>Agaricomycetidae</taxon>
        <taxon>Agaricales</taxon>
        <taxon>Agaricineae</taxon>
        <taxon>Strophariaceae</taxon>
        <taxon>Agrocybe</taxon>
    </lineage>
</organism>
<name>A0A9W8JT79_9AGAR</name>
<evidence type="ECO:0000313" key="2">
    <source>
        <dbReference type="Proteomes" id="UP001148786"/>
    </source>
</evidence>
<dbReference type="SUPFAM" id="SSF52047">
    <property type="entry name" value="RNI-like"/>
    <property type="match status" value="1"/>
</dbReference>